<reference evidence="2" key="2">
    <citation type="submission" date="2012-03" db="EMBL/GenBank/DDBJ databases">
        <title>The complete genome sequence of the pioneer microbe on fresh volcanic deposit, Leptospirillum ferrooxidans strain C2-3.</title>
        <authorList>
            <person name="Fujimura R."/>
            <person name="Sato Y."/>
            <person name="Nishizawa T."/>
            <person name="Nanba K."/>
            <person name="Oshima K."/>
            <person name="Hattori M."/>
            <person name="Kamijo T."/>
            <person name="Ohta H."/>
        </authorList>
    </citation>
    <scope>NUCLEOTIDE SEQUENCE [LARGE SCALE GENOMIC DNA]</scope>
    <source>
        <strain evidence="2">C2-3</strain>
    </source>
</reference>
<name>I0IM28_LEPFC</name>
<dbReference type="EMBL" id="AP012342">
    <property type="protein sequence ID" value="BAM06327.1"/>
    <property type="molecule type" value="Genomic_DNA"/>
</dbReference>
<reference evidence="1 2" key="1">
    <citation type="journal article" date="2012" name="J. Bacteriol.">
        <title>Complete Genome Sequence of Leptospirillum ferrooxidans Strain C2-3, Isolated from a Fresh Volcanic Ash Deposit on the Island of Miyake, Japan.</title>
        <authorList>
            <person name="Fujimura R."/>
            <person name="Sato Y."/>
            <person name="Nishizawa T."/>
            <person name="Oshima K."/>
            <person name="Kim S.-W."/>
            <person name="Hattori M."/>
            <person name="Kamijo T."/>
            <person name="Ohta H."/>
        </authorList>
    </citation>
    <scope>NUCLEOTIDE SEQUENCE [LARGE SCALE GENOMIC DNA]</scope>
    <source>
        <strain evidence="1 2">C2-3</strain>
    </source>
</reference>
<proteinExistence type="predicted"/>
<keyword evidence="2" id="KW-1185">Reference proteome</keyword>
<gene>
    <name evidence="1" type="ordered locus">LFE_0611</name>
</gene>
<dbReference type="STRING" id="1162668.LFE_0611"/>
<evidence type="ECO:0000313" key="2">
    <source>
        <dbReference type="Proteomes" id="UP000007382"/>
    </source>
</evidence>
<accession>I0IM28</accession>
<dbReference type="AlphaFoldDB" id="I0IM28"/>
<dbReference type="PATRIC" id="fig|1162668.3.peg.715"/>
<protein>
    <submittedName>
        <fullName evidence="1">Uncharacterized protein</fullName>
    </submittedName>
</protein>
<dbReference type="KEGG" id="lfc:LFE_0611"/>
<dbReference type="Proteomes" id="UP000007382">
    <property type="component" value="Chromosome"/>
</dbReference>
<sequence length="95" mass="10341">MDSAGTMIAFHLSVPYGPDIVKEQDVYNALKNGSLGGIATPAKDILVSLFNENSPASILKAAYECGSSVEKAQKLYREIIAMPFPRSTDWEKVSF</sequence>
<evidence type="ECO:0000313" key="1">
    <source>
        <dbReference type="EMBL" id="BAM06327.1"/>
    </source>
</evidence>
<dbReference type="HOGENOM" id="CLU_159752_0_0_0"/>
<organism evidence="1 2">
    <name type="scientific">Leptospirillum ferrooxidans (strain C2-3)</name>
    <dbReference type="NCBI Taxonomy" id="1162668"/>
    <lineage>
        <taxon>Bacteria</taxon>
        <taxon>Pseudomonadati</taxon>
        <taxon>Nitrospirota</taxon>
        <taxon>Nitrospiria</taxon>
        <taxon>Nitrospirales</taxon>
        <taxon>Nitrospiraceae</taxon>
        <taxon>Leptospirillum</taxon>
    </lineage>
</organism>